<protein>
    <submittedName>
        <fullName evidence="1">Uncharacterized protein</fullName>
    </submittedName>
</protein>
<dbReference type="Proteomes" id="UP001162972">
    <property type="component" value="Chromosome 7"/>
</dbReference>
<keyword evidence="2" id="KW-1185">Reference proteome</keyword>
<dbReference type="EMBL" id="JAPFFJ010000009">
    <property type="protein sequence ID" value="KAJ6419004.1"/>
    <property type="molecule type" value="Genomic_DNA"/>
</dbReference>
<accession>A0AAD6K8Q7</accession>
<organism evidence="1 2">
    <name type="scientific">Salix udensis</name>
    <dbReference type="NCBI Taxonomy" id="889485"/>
    <lineage>
        <taxon>Eukaryota</taxon>
        <taxon>Viridiplantae</taxon>
        <taxon>Streptophyta</taxon>
        <taxon>Embryophyta</taxon>
        <taxon>Tracheophyta</taxon>
        <taxon>Spermatophyta</taxon>
        <taxon>Magnoliopsida</taxon>
        <taxon>eudicotyledons</taxon>
        <taxon>Gunneridae</taxon>
        <taxon>Pentapetalae</taxon>
        <taxon>rosids</taxon>
        <taxon>fabids</taxon>
        <taxon>Malpighiales</taxon>
        <taxon>Salicaceae</taxon>
        <taxon>Saliceae</taxon>
        <taxon>Salix</taxon>
    </lineage>
</organism>
<dbReference type="AlphaFoldDB" id="A0AAD6K8Q7"/>
<comment type="caution">
    <text evidence="1">The sequence shown here is derived from an EMBL/GenBank/DDBJ whole genome shotgun (WGS) entry which is preliminary data.</text>
</comment>
<reference evidence="1 2" key="1">
    <citation type="journal article" date="2023" name="Int. J. Mol. Sci.">
        <title>De Novo Assembly and Annotation of 11 Diverse Shrub Willow (Salix) Genomes Reveals Novel Gene Organization in Sex-Linked Regions.</title>
        <authorList>
            <person name="Hyden B."/>
            <person name="Feng K."/>
            <person name="Yates T.B."/>
            <person name="Jawdy S."/>
            <person name="Cereghino C."/>
            <person name="Smart L.B."/>
            <person name="Muchero W."/>
        </authorList>
    </citation>
    <scope>NUCLEOTIDE SEQUENCE [LARGE SCALE GENOMIC DNA]</scope>
    <source>
        <tissue evidence="1">Shoot tip</tissue>
    </source>
</reference>
<evidence type="ECO:0000313" key="2">
    <source>
        <dbReference type="Proteomes" id="UP001162972"/>
    </source>
</evidence>
<gene>
    <name evidence="1" type="ORF">OIU84_029165</name>
</gene>
<proteinExistence type="predicted"/>
<sequence>MRLSRSSRMKGLNHSSRVLVQTSCVRWQVLVCLLGMTSCRSLSLARNMDLVAAKMIADASGHDDDDDKMKMLLL</sequence>
<evidence type="ECO:0000313" key="1">
    <source>
        <dbReference type="EMBL" id="KAJ6419004.1"/>
    </source>
</evidence>
<name>A0AAD6K8Q7_9ROSI</name>